<dbReference type="Proteomes" id="UP001550210">
    <property type="component" value="Unassembled WGS sequence"/>
</dbReference>
<keyword evidence="3" id="KW-1185">Reference proteome</keyword>
<feature type="region of interest" description="Disordered" evidence="1">
    <location>
        <begin position="1"/>
        <end position="48"/>
    </location>
</feature>
<feature type="compositionally biased region" description="Low complexity" evidence="1">
    <location>
        <begin position="20"/>
        <end position="35"/>
    </location>
</feature>
<evidence type="ECO:0000313" key="3">
    <source>
        <dbReference type="Proteomes" id="UP001550210"/>
    </source>
</evidence>
<dbReference type="EMBL" id="JBEXPZ010000055">
    <property type="protein sequence ID" value="MET9849609.1"/>
    <property type="molecule type" value="Genomic_DNA"/>
</dbReference>
<accession>A0ABV2V711</accession>
<protein>
    <submittedName>
        <fullName evidence="2">Uncharacterized protein</fullName>
    </submittedName>
</protein>
<evidence type="ECO:0000256" key="1">
    <source>
        <dbReference type="SAM" id="MobiDB-lite"/>
    </source>
</evidence>
<comment type="caution">
    <text evidence="2">The sequence shown here is derived from an EMBL/GenBank/DDBJ whole genome shotgun (WGS) entry which is preliminary data.</text>
</comment>
<sequence>MFAVTDRATYDGVPDHDVVTGTTTEPEATPAPAGGLATDLGYRPPAAS</sequence>
<evidence type="ECO:0000313" key="2">
    <source>
        <dbReference type="EMBL" id="MET9849609.1"/>
    </source>
</evidence>
<gene>
    <name evidence="2" type="ORF">ABZZ21_34675</name>
</gene>
<dbReference type="RefSeq" id="WP_355402235.1">
    <property type="nucleotide sequence ID" value="NZ_JBEGHN010000056.1"/>
</dbReference>
<name>A0ABV2V711_9ACTN</name>
<reference evidence="2 3" key="1">
    <citation type="submission" date="2024-06" db="EMBL/GenBank/DDBJ databases">
        <title>The Natural Products Discovery Center: Release of the First 8490 Sequenced Strains for Exploring Actinobacteria Biosynthetic Diversity.</title>
        <authorList>
            <person name="Kalkreuter E."/>
            <person name="Kautsar S.A."/>
            <person name="Yang D."/>
            <person name="Bader C.D."/>
            <person name="Teijaro C.N."/>
            <person name="Fluegel L."/>
            <person name="Davis C.M."/>
            <person name="Simpson J.R."/>
            <person name="Lauterbach L."/>
            <person name="Steele A.D."/>
            <person name="Gui C."/>
            <person name="Meng S."/>
            <person name="Li G."/>
            <person name="Viehrig K."/>
            <person name="Ye F."/>
            <person name="Su P."/>
            <person name="Kiefer A.F."/>
            <person name="Nichols A."/>
            <person name="Cepeda A.J."/>
            <person name="Yan W."/>
            <person name="Fan B."/>
            <person name="Jiang Y."/>
            <person name="Adhikari A."/>
            <person name="Zheng C.-J."/>
            <person name="Schuster L."/>
            <person name="Cowan T.M."/>
            <person name="Smanski M.J."/>
            <person name="Chevrette M.G."/>
            <person name="De Carvalho L.P.S."/>
            <person name="Shen B."/>
        </authorList>
    </citation>
    <scope>NUCLEOTIDE SEQUENCE [LARGE SCALE GENOMIC DNA]</scope>
    <source>
        <strain evidence="2 3">NPDC006434</strain>
    </source>
</reference>
<proteinExistence type="predicted"/>
<organism evidence="2 3">
    <name type="scientific">Streptomyces ossamyceticus</name>
    <dbReference type="NCBI Taxonomy" id="249581"/>
    <lineage>
        <taxon>Bacteria</taxon>
        <taxon>Bacillati</taxon>
        <taxon>Actinomycetota</taxon>
        <taxon>Actinomycetes</taxon>
        <taxon>Kitasatosporales</taxon>
        <taxon>Streptomycetaceae</taxon>
        <taxon>Streptomyces</taxon>
    </lineage>
</organism>